<reference evidence="1 2" key="1">
    <citation type="submission" date="2018-11" db="EMBL/GenBank/DDBJ databases">
        <title>Proposal to divide the Flavobacteriaceae and reorganize its genera based on Amino Acid Identity values calculated from whole genome sequences.</title>
        <authorList>
            <person name="Nicholson A.C."/>
            <person name="Gulvik C.A."/>
            <person name="Whitney A.M."/>
            <person name="Humrighouse B.W."/>
            <person name="Bell M."/>
            <person name="Holmes B."/>
            <person name="Steigerwalt A.G."/>
            <person name="Villarma A."/>
            <person name="Sheth M."/>
            <person name="Batra D."/>
            <person name="Pryor J."/>
            <person name="Bernardet J.-F."/>
            <person name="Hugo C."/>
            <person name="Kampfer P."/>
            <person name="Newman J."/>
            <person name="McQuiston J.R."/>
        </authorList>
    </citation>
    <scope>NUCLEOTIDE SEQUENCE [LARGE SCALE GENOMIC DNA]</scope>
    <source>
        <strain evidence="1 2">G0041</strain>
    </source>
</reference>
<dbReference type="AlphaFoldDB" id="A0AAD0YMI0"/>
<accession>A0AAD0YMI0</accession>
<name>A0AAD0YMI0_CHRNA</name>
<sequence>MGKDFKIALYGRFAAIDICPPNLLTKKEEDCFEKCESCEKETDIKSMFQDDDSNWFCPKCWNELEPVMKADFEELKRNGEIDAEETHK</sequence>
<evidence type="ECO:0000313" key="2">
    <source>
        <dbReference type="Proteomes" id="UP000278288"/>
    </source>
</evidence>
<dbReference type="RefSeq" id="WP_123857862.1">
    <property type="nucleotide sequence ID" value="NZ_CP033923.1"/>
</dbReference>
<protein>
    <submittedName>
        <fullName evidence="1">Uncharacterized protein</fullName>
    </submittedName>
</protein>
<dbReference type="EMBL" id="CP033923">
    <property type="protein sequence ID" value="AZA91168.1"/>
    <property type="molecule type" value="Genomic_DNA"/>
</dbReference>
<dbReference type="KEGG" id="cnk:EG343_11260"/>
<gene>
    <name evidence="1" type="ORF">EG343_11260</name>
</gene>
<proteinExistence type="predicted"/>
<organism evidence="1 2">
    <name type="scientific">Chryseobacterium nakagawai</name>
    <dbReference type="NCBI Taxonomy" id="1241982"/>
    <lineage>
        <taxon>Bacteria</taxon>
        <taxon>Pseudomonadati</taxon>
        <taxon>Bacteroidota</taxon>
        <taxon>Flavobacteriia</taxon>
        <taxon>Flavobacteriales</taxon>
        <taxon>Weeksellaceae</taxon>
        <taxon>Chryseobacterium group</taxon>
        <taxon>Chryseobacterium</taxon>
    </lineage>
</organism>
<dbReference type="Proteomes" id="UP000278288">
    <property type="component" value="Chromosome"/>
</dbReference>
<keyword evidence="2" id="KW-1185">Reference proteome</keyword>
<evidence type="ECO:0000313" key="1">
    <source>
        <dbReference type="EMBL" id="AZA91168.1"/>
    </source>
</evidence>